<dbReference type="Pfam" id="PF08240">
    <property type="entry name" value="ADH_N"/>
    <property type="match status" value="1"/>
</dbReference>
<sequence length="217" mass="23006">MSTQKALYLSQAKGQFVIRERDIEEPGHGEVLVEIHAAALNPGEWKIQAFGILITEYPAILGADAAGIVKKVGAEVTDISVGDKVLFQGDFTKNRHATFQQYTVAFAELVARVPQNLTLDQASSVPAAAATAALGFYNRKEAGGIALTAPWEEGGRGKYADEPILIIGGSSAVGQQAIQFAKLSGFSLIITTGSLHNEAYLKSLGVTHVIDRTAPLS</sequence>
<evidence type="ECO:0000313" key="2">
    <source>
        <dbReference type="EMBL" id="EKM48207.1"/>
    </source>
</evidence>
<dbReference type="InParanoid" id="K5WDF2"/>
<keyword evidence="3" id="KW-1185">Reference proteome</keyword>
<dbReference type="Proteomes" id="UP000008370">
    <property type="component" value="Unassembled WGS sequence"/>
</dbReference>
<dbReference type="OrthoDB" id="3233595at2759"/>
<gene>
    <name evidence="2" type="ORF">PHACADRAFT_77921</name>
</gene>
<dbReference type="HOGENOM" id="CLU_026673_16_6_1"/>
<protein>
    <recommendedName>
        <fullName evidence="1">Enoyl reductase (ER) domain-containing protein</fullName>
    </recommendedName>
</protein>
<dbReference type="InterPro" id="IPR020843">
    <property type="entry name" value="ER"/>
</dbReference>
<dbReference type="GO" id="GO:0016651">
    <property type="term" value="F:oxidoreductase activity, acting on NAD(P)H"/>
    <property type="evidence" value="ECO:0007669"/>
    <property type="project" value="InterPro"/>
</dbReference>
<dbReference type="InterPro" id="IPR036291">
    <property type="entry name" value="NAD(P)-bd_dom_sf"/>
</dbReference>
<dbReference type="SUPFAM" id="SSF50129">
    <property type="entry name" value="GroES-like"/>
    <property type="match status" value="1"/>
</dbReference>
<dbReference type="KEGG" id="pco:PHACADRAFT_77921"/>
<dbReference type="SUPFAM" id="SSF51735">
    <property type="entry name" value="NAD(P)-binding Rossmann-fold domains"/>
    <property type="match status" value="1"/>
</dbReference>
<evidence type="ECO:0000313" key="3">
    <source>
        <dbReference type="Proteomes" id="UP000008370"/>
    </source>
</evidence>
<dbReference type="RefSeq" id="XP_007403241.1">
    <property type="nucleotide sequence ID" value="XM_007403179.1"/>
</dbReference>
<proteinExistence type="predicted"/>
<feature type="non-terminal residue" evidence="2">
    <location>
        <position position="1"/>
    </location>
</feature>
<reference evidence="2 3" key="1">
    <citation type="journal article" date="2012" name="BMC Genomics">
        <title>Comparative genomics of the white-rot fungi, Phanerochaete carnosa and P. chrysosporium, to elucidate the genetic basis of the distinct wood types they colonize.</title>
        <authorList>
            <person name="Suzuki H."/>
            <person name="MacDonald J."/>
            <person name="Syed K."/>
            <person name="Salamov A."/>
            <person name="Hori C."/>
            <person name="Aerts A."/>
            <person name="Henrissat B."/>
            <person name="Wiebenga A."/>
            <person name="vanKuyk P.A."/>
            <person name="Barry K."/>
            <person name="Lindquist E."/>
            <person name="LaButti K."/>
            <person name="Lapidus A."/>
            <person name="Lucas S."/>
            <person name="Coutinho P."/>
            <person name="Gong Y."/>
            <person name="Samejima M."/>
            <person name="Mahadevan R."/>
            <person name="Abou-Zaid M."/>
            <person name="de Vries R.P."/>
            <person name="Igarashi K."/>
            <person name="Yadav J.S."/>
            <person name="Grigoriev I.V."/>
            <person name="Master E.R."/>
        </authorList>
    </citation>
    <scope>NUCLEOTIDE SEQUENCE [LARGE SCALE GENOMIC DNA]</scope>
    <source>
        <strain evidence="2 3">HHB-10118-sp</strain>
    </source>
</reference>
<accession>K5WDF2</accession>
<dbReference type="SMART" id="SM00829">
    <property type="entry name" value="PKS_ER"/>
    <property type="match status" value="1"/>
</dbReference>
<dbReference type="PANTHER" id="PTHR45348:SF2">
    <property type="entry name" value="ZINC-TYPE ALCOHOL DEHYDROGENASE-LIKE PROTEIN C2E1P3.01"/>
    <property type="match status" value="1"/>
</dbReference>
<dbReference type="InterPro" id="IPR011032">
    <property type="entry name" value="GroES-like_sf"/>
</dbReference>
<dbReference type="Gene3D" id="3.40.50.720">
    <property type="entry name" value="NAD(P)-binding Rossmann-like Domain"/>
    <property type="match status" value="1"/>
</dbReference>
<evidence type="ECO:0000259" key="1">
    <source>
        <dbReference type="SMART" id="SM00829"/>
    </source>
</evidence>
<name>K5WDF2_PHACS</name>
<dbReference type="PANTHER" id="PTHR45348">
    <property type="entry name" value="HYPOTHETICAL OXIDOREDUCTASE (EUROFUNG)"/>
    <property type="match status" value="1"/>
</dbReference>
<dbReference type="InterPro" id="IPR047122">
    <property type="entry name" value="Trans-enoyl_RdTase-like"/>
</dbReference>
<dbReference type="AlphaFoldDB" id="K5WDF2"/>
<dbReference type="EMBL" id="JH931307">
    <property type="protein sequence ID" value="EKM48207.1"/>
    <property type="molecule type" value="Genomic_DNA"/>
</dbReference>
<dbReference type="Gene3D" id="3.90.180.10">
    <property type="entry name" value="Medium-chain alcohol dehydrogenases, catalytic domain"/>
    <property type="match status" value="1"/>
</dbReference>
<dbReference type="CDD" id="cd08249">
    <property type="entry name" value="enoyl_reductase_like"/>
    <property type="match status" value="1"/>
</dbReference>
<organism evidence="2 3">
    <name type="scientific">Phanerochaete carnosa (strain HHB-10118-sp)</name>
    <name type="common">White-rot fungus</name>
    <name type="synonym">Peniophora carnosa</name>
    <dbReference type="NCBI Taxonomy" id="650164"/>
    <lineage>
        <taxon>Eukaryota</taxon>
        <taxon>Fungi</taxon>
        <taxon>Dikarya</taxon>
        <taxon>Basidiomycota</taxon>
        <taxon>Agaricomycotina</taxon>
        <taxon>Agaricomycetes</taxon>
        <taxon>Polyporales</taxon>
        <taxon>Phanerochaetaceae</taxon>
        <taxon>Phanerochaete</taxon>
    </lineage>
</organism>
<feature type="domain" description="Enoyl reductase (ER)" evidence="1">
    <location>
        <begin position="14"/>
        <end position="216"/>
    </location>
</feature>
<dbReference type="GeneID" id="18920314"/>
<dbReference type="InterPro" id="IPR013154">
    <property type="entry name" value="ADH-like_N"/>
</dbReference>